<gene>
    <name evidence="1" type="ORF">GOP47_0000768</name>
</gene>
<dbReference type="Gene3D" id="3.50.50.60">
    <property type="entry name" value="FAD/NAD(P)-binding domain"/>
    <property type="match status" value="1"/>
</dbReference>
<name>A0A9D4VDX5_ADICA</name>
<proteinExistence type="predicted"/>
<evidence type="ECO:0000313" key="2">
    <source>
        <dbReference type="Proteomes" id="UP000886520"/>
    </source>
</evidence>
<reference evidence="1" key="1">
    <citation type="submission" date="2021-01" db="EMBL/GenBank/DDBJ databases">
        <title>Adiantum capillus-veneris genome.</title>
        <authorList>
            <person name="Fang Y."/>
            <person name="Liao Q."/>
        </authorList>
    </citation>
    <scope>NUCLEOTIDE SEQUENCE</scope>
    <source>
        <strain evidence="1">H3</strain>
        <tissue evidence="1">Leaf</tissue>
    </source>
</reference>
<dbReference type="EMBL" id="JABFUD020000001">
    <property type="protein sequence ID" value="KAI5084599.1"/>
    <property type="molecule type" value="Genomic_DNA"/>
</dbReference>
<evidence type="ECO:0000313" key="1">
    <source>
        <dbReference type="EMBL" id="KAI5084599.1"/>
    </source>
</evidence>
<organism evidence="1 2">
    <name type="scientific">Adiantum capillus-veneris</name>
    <name type="common">Maidenhair fern</name>
    <dbReference type="NCBI Taxonomy" id="13818"/>
    <lineage>
        <taxon>Eukaryota</taxon>
        <taxon>Viridiplantae</taxon>
        <taxon>Streptophyta</taxon>
        <taxon>Embryophyta</taxon>
        <taxon>Tracheophyta</taxon>
        <taxon>Polypodiopsida</taxon>
        <taxon>Polypodiidae</taxon>
        <taxon>Polypodiales</taxon>
        <taxon>Pteridineae</taxon>
        <taxon>Pteridaceae</taxon>
        <taxon>Vittarioideae</taxon>
        <taxon>Adiantum</taxon>
    </lineage>
</organism>
<dbReference type="AlphaFoldDB" id="A0A9D4VDX5"/>
<evidence type="ECO:0008006" key="3">
    <source>
        <dbReference type="Google" id="ProtNLM"/>
    </source>
</evidence>
<protein>
    <recommendedName>
        <fullName evidence="3">FAD-dependent oxidoreductase 2 FAD binding domain-containing protein</fullName>
    </recommendedName>
</protein>
<dbReference type="Proteomes" id="UP000886520">
    <property type="component" value="Chromosome 1"/>
</dbReference>
<sequence length="133" mass="14794">PKRSFSSDFYGCTLPPPSSSTTLSTRHPFLHQTTCSKQQEVLIVVGGGAAGIFGAIRAKSLSPSLSVLVLEKNPPLAKGVKENNPVQEVVKTKEDRARAYKYRRAAKELAATKFKAMQRRLTRPRVHQRMYPK</sequence>
<keyword evidence="2" id="KW-1185">Reference proteome</keyword>
<accession>A0A9D4VDX5</accession>
<dbReference type="InterPro" id="IPR036188">
    <property type="entry name" value="FAD/NAD-bd_sf"/>
</dbReference>
<dbReference type="SUPFAM" id="SSF51905">
    <property type="entry name" value="FAD/NAD(P)-binding domain"/>
    <property type="match status" value="1"/>
</dbReference>
<comment type="caution">
    <text evidence="1">The sequence shown here is derived from an EMBL/GenBank/DDBJ whole genome shotgun (WGS) entry which is preliminary data.</text>
</comment>
<feature type="non-terminal residue" evidence="1">
    <location>
        <position position="133"/>
    </location>
</feature>